<dbReference type="RefSeq" id="WP_099647459.1">
    <property type="nucleotide sequence ID" value="NZ_KZ319301.1"/>
</dbReference>
<dbReference type="SUPFAM" id="SSF49464">
    <property type="entry name" value="Carboxypeptidase regulatory domain-like"/>
    <property type="match status" value="1"/>
</dbReference>
<keyword evidence="12" id="KW-0675">Receptor</keyword>
<evidence type="ECO:0000256" key="5">
    <source>
        <dbReference type="ARBA" id="ARBA00023077"/>
    </source>
</evidence>
<keyword evidence="4 8" id="KW-0812">Transmembrane</keyword>
<evidence type="ECO:0000313" key="12">
    <source>
        <dbReference type="EMBL" id="PHQ28068.1"/>
    </source>
</evidence>
<dbReference type="Pfam" id="PF07715">
    <property type="entry name" value="Plug"/>
    <property type="match status" value="1"/>
</dbReference>
<organism evidence="12 13">
    <name type="scientific">Leeuwenhoekiella nanhaiensis</name>
    <dbReference type="NCBI Taxonomy" id="1655491"/>
    <lineage>
        <taxon>Bacteria</taxon>
        <taxon>Pseudomonadati</taxon>
        <taxon>Bacteroidota</taxon>
        <taxon>Flavobacteriia</taxon>
        <taxon>Flavobacteriales</taxon>
        <taxon>Flavobacteriaceae</taxon>
        <taxon>Leeuwenhoekiella</taxon>
    </lineage>
</organism>
<accession>A0A2G1VMS8</accession>
<reference evidence="12 13" key="1">
    <citation type="submission" date="2017-08" db="EMBL/GenBank/DDBJ databases">
        <title>The whole genome shortgun sequences of strain Leeuwenhoekiella nanhaiensis G18 from the South China Sea.</title>
        <authorList>
            <person name="Liu Q."/>
        </authorList>
    </citation>
    <scope>NUCLEOTIDE SEQUENCE [LARGE SCALE GENOMIC DNA]</scope>
    <source>
        <strain evidence="12 13">G18</strain>
    </source>
</reference>
<dbReference type="InterPro" id="IPR039426">
    <property type="entry name" value="TonB-dep_rcpt-like"/>
</dbReference>
<keyword evidence="5 9" id="KW-0798">TonB box</keyword>
<dbReference type="Pfam" id="PF13715">
    <property type="entry name" value="CarbopepD_reg_2"/>
    <property type="match status" value="1"/>
</dbReference>
<name>A0A2G1VMS8_9FLAO</name>
<dbReference type="AlphaFoldDB" id="A0A2G1VMS8"/>
<dbReference type="PANTHER" id="PTHR30069:SF40">
    <property type="entry name" value="TONB-DEPENDENT RECEPTOR NMB0964-RELATED"/>
    <property type="match status" value="1"/>
</dbReference>
<evidence type="ECO:0000256" key="6">
    <source>
        <dbReference type="ARBA" id="ARBA00023136"/>
    </source>
</evidence>
<evidence type="ECO:0000259" key="11">
    <source>
        <dbReference type="Pfam" id="PF07715"/>
    </source>
</evidence>
<dbReference type="Pfam" id="PF00593">
    <property type="entry name" value="TonB_dep_Rec_b-barrel"/>
    <property type="match status" value="1"/>
</dbReference>
<keyword evidence="7 8" id="KW-0998">Cell outer membrane</keyword>
<evidence type="ECO:0000313" key="13">
    <source>
        <dbReference type="Proteomes" id="UP000229433"/>
    </source>
</evidence>
<evidence type="ECO:0000256" key="9">
    <source>
        <dbReference type="RuleBase" id="RU003357"/>
    </source>
</evidence>
<proteinExistence type="inferred from homology"/>
<comment type="similarity">
    <text evidence="8 9">Belongs to the TonB-dependent receptor family.</text>
</comment>
<evidence type="ECO:0000256" key="7">
    <source>
        <dbReference type="ARBA" id="ARBA00023237"/>
    </source>
</evidence>
<dbReference type="PROSITE" id="PS52016">
    <property type="entry name" value="TONB_DEPENDENT_REC_3"/>
    <property type="match status" value="1"/>
</dbReference>
<keyword evidence="13" id="KW-1185">Reference proteome</keyword>
<feature type="domain" description="TonB-dependent receptor plug" evidence="11">
    <location>
        <begin position="119"/>
        <end position="221"/>
    </location>
</feature>
<dbReference type="Gene3D" id="2.40.170.20">
    <property type="entry name" value="TonB-dependent receptor, beta-barrel domain"/>
    <property type="match status" value="1"/>
</dbReference>
<dbReference type="GO" id="GO:0009279">
    <property type="term" value="C:cell outer membrane"/>
    <property type="evidence" value="ECO:0007669"/>
    <property type="project" value="UniProtKB-SubCell"/>
</dbReference>
<dbReference type="PANTHER" id="PTHR30069">
    <property type="entry name" value="TONB-DEPENDENT OUTER MEMBRANE RECEPTOR"/>
    <property type="match status" value="1"/>
</dbReference>
<evidence type="ECO:0000256" key="3">
    <source>
        <dbReference type="ARBA" id="ARBA00022452"/>
    </source>
</evidence>
<comment type="caution">
    <text evidence="12">The sequence shown here is derived from an EMBL/GenBank/DDBJ whole genome shotgun (WGS) entry which is preliminary data.</text>
</comment>
<dbReference type="EMBL" id="NQXA01000021">
    <property type="protein sequence ID" value="PHQ28068.1"/>
    <property type="molecule type" value="Genomic_DNA"/>
</dbReference>
<protein>
    <submittedName>
        <fullName evidence="12">TonB-dependent receptor</fullName>
    </submittedName>
</protein>
<comment type="subcellular location">
    <subcellularLocation>
        <location evidence="1 8">Cell outer membrane</location>
        <topology evidence="1 8">Multi-pass membrane protein</topology>
    </subcellularLocation>
</comment>
<dbReference type="SUPFAM" id="SSF56935">
    <property type="entry name" value="Porins"/>
    <property type="match status" value="1"/>
</dbReference>
<dbReference type="InterPro" id="IPR008969">
    <property type="entry name" value="CarboxyPept-like_regulatory"/>
</dbReference>
<feature type="domain" description="TonB-dependent receptor-like beta-barrel" evidence="10">
    <location>
        <begin position="378"/>
        <end position="771"/>
    </location>
</feature>
<keyword evidence="3 8" id="KW-1134">Transmembrane beta strand</keyword>
<sequence>MKFFTLVFVCVFGLHIQAQECDYTISGVVRDFHDGQVLPNATLSINGYQKYALSNLDGKYALKGLCEGSYVITITHPECEVAEFTVEVSGDVQRDFKLEHHTEELNSVTVKGQNLKKGSASSAAQILQTDALESYSDASLGDALREIPGVSSLNTGSTVVKPVIQGLHSSRVLIINNGTRMEDQEWGVEHAPNLDLNTAANVTVVKGASALRYGGDAVGGVILTESPKAPAKDTLYGKTILSGASNGRGYGITSTLMKAYHSGLYIQGQGTRKRSGDREAPDYVLSNTGVSENDFSVGFGLDKFTYGFDAYYSMYDAEIGILRASHIGNVSDLVRAINSGEPDVIRDFIYDINAPKQDVRHHLAKLSVFKRFEKAGKLTLDYSFQQNNRLEYDIRRGENRDKPSLDLRLTTHTLQSNFAYDARSDFKADFGVEASYQENFPNPETDIRRLIPDYEMYTFGAYATASYDINSNFKLDGGFRYDFSEIDAEKFYQNSRWEERDYDTDFADLIVEQFDNQLLVNPVFDYHNFSGTLGGRYQFANNWDLKLNFSSASRAPNPAELFSDGLHHSAAIIELGDLRIKQEQSYKTSLELNGQSGGFSFGINPYYNQISDFIILEPTGLQFTNRGAFPVHEYRQVDARLYGVDLQAAYYFNDQFDVKTGFAYVNGHDLDRDRPLIDMPAPNVNTTFSFRKAEWNNLNVSLRNQSVFKQNRFPDNDFEVTYINDSGDEVTETVRISESPAAYSLFHLASSAEFKVLNQSTLTLGLFVDNILNTAYRDYLNRQRYFADDLGRNFKIQIKLNY</sequence>
<evidence type="ECO:0000256" key="1">
    <source>
        <dbReference type="ARBA" id="ARBA00004571"/>
    </source>
</evidence>
<dbReference type="InterPro" id="IPR012910">
    <property type="entry name" value="Plug_dom"/>
</dbReference>
<dbReference type="Gene3D" id="2.60.40.1120">
    <property type="entry name" value="Carboxypeptidase-like, regulatory domain"/>
    <property type="match status" value="1"/>
</dbReference>
<dbReference type="GO" id="GO:0044718">
    <property type="term" value="P:siderophore transmembrane transport"/>
    <property type="evidence" value="ECO:0007669"/>
    <property type="project" value="TreeGrafter"/>
</dbReference>
<dbReference type="GO" id="GO:0015344">
    <property type="term" value="F:siderophore uptake transmembrane transporter activity"/>
    <property type="evidence" value="ECO:0007669"/>
    <property type="project" value="TreeGrafter"/>
</dbReference>
<dbReference type="Proteomes" id="UP000229433">
    <property type="component" value="Unassembled WGS sequence"/>
</dbReference>
<evidence type="ECO:0000256" key="4">
    <source>
        <dbReference type="ARBA" id="ARBA00022692"/>
    </source>
</evidence>
<evidence type="ECO:0000256" key="2">
    <source>
        <dbReference type="ARBA" id="ARBA00022448"/>
    </source>
</evidence>
<dbReference type="OrthoDB" id="9795928at2"/>
<dbReference type="InterPro" id="IPR037066">
    <property type="entry name" value="Plug_dom_sf"/>
</dbReference>
<gene>
    <name evidence="12" type="ORF">CJ305_16760</name>
</gene>
<keyword evidence="2 8" id="KW-0813">Transport</keyword>
<dbReference type="Gene3D" id="2.170.130.10">
    <property type="entry name" value="TonB-dependent receptor, plug domain"/>
    <property type="match status" value="1"/>
</dbReference>
<evidence type="ECO:0000256" key="8">
    <source>
        <dbReference type="PROSITE-ProRule" id="PRU01360"/>
    </source>
</evidence>
<dbReference type="InterPro" id="IPR036942">
    <property type="entry name" value="Beta-barrel_TonB_sf"/>
</dbReference>
<dbReference type="InterPro" id="IPR000531">
    <property type="entry name" value="Beta-barrel_TonB"/>
</dbReference>
<keyword evidence="6 8" id="KW-0472">Membrane</keyword>
<evidence type="ECO:0000259" key="10">
    <source>
        <dbReference type="Pfam" id="PF00593"/>
    </source>
</evidence>